<evidence type="ECO:0000313" key="5">
    <source>
        <dbReference type="Proteomes" id="UP000054166"/>
    </source>
</evidence>
<dbReference type="STRING" id="765440.A0A0C3B849"/>
<name>A0A0C3B849_PILCF</name>
<feature type="domain" description="DUF4140" evidence="3">
    <location>
        <begin position="21"/>
        <end position="139"/>
    </location>
</feature>
<dbReference type="InterPro" id="IPR037291">
    <property type="entry name" value="DUF4139"/>
</dbReference>
<dbReference type="EMBL" id="KN832994">
    <property type="protein sequence ID" value="KIM82483.1"/>
    <property type="molecule type" value="Genomic_DNA"/>
</dbReference>
<gene>
    <name evidence="4" type="ORF">PILCRDRAFT_7873</name>
</gene>
<feature type="compositionally biased region" description="Acidic residues" evidence="1">
    <location>
        <begin position="92"/>
        <end position="106"/>
    </location>
</feature>
<reference evidence="4 5" key="1">
    <citation type="submission" date="2014-04" db="EMBL/GenBank/DDBJ databases">
        <authorList>
            <consortium name="DOE Joint Genome Institute"/>
            <person name="Kuo A."/>
            <person name="Tarkka M."/>
            <person name="Buscot F."/>
            <person name="Kohler A."/>
            <person name="Nagy L.G."/>
            <person name="Floudas D."/>
            <person name="Copeland A."/>
            <person name="Barry K.W."/>
            <person name="Cichocki N."/>
            <person name="Veneault-Fourrey C."/>
            <person name="LaButti K."/>
            <person name="Lindquist E.A."/>
            <person name="Lipzen A."/>
            <person name="Lundell T."/>
            <person name="Morin E."/>
            <person name="Murat C."/>
            <person name="Sun H."/>
            <person name="Tunlid A."/>
            <person name="Henrissat B."/>
            <person name="Grigoriev I.V."/>
            <person name="Hibbett D.S."/>
            <person name="Martin F."/>
            <person name="Nordberg H.P."/>
            <person name="Cantor M.N."/>
            <person name="Hua S.X."/>
        </authorList>
    </citation>
    <scope>NUCLEOTIDE SEQUENCE [LARGE SCALE GENOMIC DNA]</scope>
    <source>
        <strain evidence="4 5">F 1598</strain>
    </source>
</reference>
<evidence type="ECO:0000259" key="3">
    <source>
        <dbReference type="Pfam" id="PF13600"/>
    </source>
</evidence>
<dbReference type="PANTHER" id="PTHR31005:SF8">
    <property type="entry name" value="DUF4139 DOMAIN-CONTAINING PROTEIN"/>
    <property type="match status" value="1"/>
</dbReference>
<evidence type="ECO:0000313" key="4">
    <source>
        <dbReference type="EMBL" id="KIM82483.1"/>
    </source>
</evidence>
<dbReference type="InParanoid" id="A0A0C3B849"/>
<accession>A0A0C3B849</accession>
<dbReference type="HOGENOM" id="CLU_031983_0_0_1"/>
<feature type="domain" description="DUF4139" evidence="2">
    <location>
        <begin position="276"/>
        <end position="363"/>
    </location>
</feature>
<feature type="compositionally biased region" description="Basic and acidic residues" evidence="1">
    <location>
        <begin position="224"/>
        <end position="242"/>
    </location>
</feature>
<dbReference type="OrthoDB" id="10068793at2759"/>
<evidence type="ECO:0008006" key="6">
    <source>
        <dbReference type="Google" id="ProtNLM"/>
    </source>
</evidence>
<dbReference type="Pfam" id="PF13600">
    <property type="entry name" value="DUF4140"/>
    <property type="match status" value="1"/>
</dbReference>
<reference evidence="5" key="2">
    <citation type="submission" date="2015-01" db="EMBL/GenBank/DDBJ databases">
        <title>Evolutionary Origins and Diversification of the Mycorrhizal Mutualists.</title>
        <authorList>
            <consortium name="DOE Joint Genome Institute"/>
            <consortium name="Mycorrhizal Genomics Consortium"/>
            <person name="Kohler A."/>
            <person name="Kuo A."/>
            <person name="Nagy L.G."/>
            <person name="Floudas D."/>
            <person name="Copeland A."/>
            <person name="Barry K.W."/>
            <person name="Cichocki N."/>
            <person name="Veneault-Fourrey C."/>
            <person name="LaButti K."/>
            <person name="Lindquist E.A."/>
            <person name="Lipzen A."/>
            <person name="Lundell T."/>
            <person name="Morin E."/>
            <person name="Murat C."/>
            <person name="Riley R."/>
            <person name="Ohm R."/>
            <person name="Sun H."/>
            <person name="Tunlid A."/>
            <person name="Henrissat B."/>
            <person name="Grigoriev I.V."/>
            <person name="Hibbett D.S."/>
            <person name="Martin F."/>
        </authorList>
    </citation>
    <scope>NUCLEOTIDE SEQUENCE [LARGE SCALE GENOMIC DNA]</scope>
    <source>
        <strain evidence="5">F 1598</strain>
    </source>
</reference>
<protein>
    <recommendedName>
        <fullName evidence="6">DUF4140 domain-containing protein</fullName>
    </recommendedName>
</protein>
<feature type="region of interest" description="Disordered" evidence="1">
    <location>
        <begin position="213"/>
        <end position="244"/>
    </location>
</feature>
<evidence type="ECO:0000259" key="2">
    <source>
        <dbReference type="Pfam" id="PF13598"/>
    </source>
</evidence>
<dbReference type="InterPro" id="IPR011935">
    <property type="entry name" value="CHP02231"/>
</dbReference>
<sequence>MSEETLHKQKFQVDQWPTSKVTLYPTRASIVRQIEGVKLKSGLNEITISDLTSLADPDSVRVAGTTDNHPARINDLTIDLVPNKYSSLSDVSDSDSESDDDEDEEPTSLKAAKEALDKITTKIKEVDEHRSSAQKELSFVEKYASTVASSTSSTTIPDPKTMKDTLDLYNKQRAALFDAITAFDRDLVELAKERVKKAKVLDKEKQAFGKAIRAKVEARKKKKADKDERKREKNEKKPEKSSTVHRVRITIELPLSDLTAQASNTETAEVFQDATLTLTYTTTSASWTPHYDLRLDTTNPSLSSLTYRAHFTNRTYETWSQAAITLSTSQASFGGLKEKIPQMEGWRVTLAKKWNTISIANGENGLYSLAELNAKKEAEQKEYGIDVVARHSWEVDQVDHLHQQSRHHLRAQRDFEHPPLLVGK</sequence>
<feature type="region of interest" description="Disordered" evidence="1">
    <location>
        <begin position="87"/>
        <end position="110"/>
    </location>
</feature>
<feature type="region of interest" description="Disordered" evidence="1">
    <location>
        <begin position="405"/>
        <end position="424"/>
    </location>
</feature>
<dbReference type="AlphaFoldDB" id="A0A0C3B849"/>
<evidence type="ECO:0000256" key="1">
    <source>
        <dbReference type="SAM" id="MobiDB-lite"/>
    </source>
</evidence>
<dbReference type="Proteomes" id="UP000054166">
    <property type="component" value="Unassembled WGS sequence"/>
</dbReference>
<keyword evidence="5" id="KW-1185">Reference proteome</keyword>
<dbReference type="Pfam" id="PF13598">
    <property type="entry name" value="DUF4139"/>
    <property type="match status" value="1"/>
</dbReference>
<proteinExistence type="predicted"/>
<dbReference type="InterPro" id="IPR025554">
    <property type="entry name" value="DUF4140"/>
</dbReference>
<dbReference type="PANTHER" id="PTHR31005">
    <property type="entry name" value="DUF4139 DOMAIN-CONTAINING PROTEIN"/>
    <property type="match status" value="1"/>
</dbReference>
<organism evidence="4 5">
    <name type="scientific">Piloderma croceum (strain F 1598)</name>
    <dbReference type="NCBI Taxonomy" id="765440"/>
    <lineage>
        <taxon>Eukaryota</taxon>
        <taxon>Fungi</taxon>
        <taxon>Dikarya</taxon>
        <taxon>Basidiomycota</taxon>
        <taxon>Agaricomycotina</taxon>
        <taxon>Agaricomycetes</taxon>
        <taxon>Agaricomycetidae</taxon>
        <taxon>Atheliales</taxon>
        <taxon>Atheliaceae</taxon>
        <taxon>Piloderma</taxon>
    </lineage>
</organism>